<dbReference type="EMBL" id="CAJNOR010004098">
    <property type="protein sequence ID" value="CAF1474981.1"/>
    <property type="molecule type" value="Genomic_DNA"/>
</dbReference>
<dbReference type="Proteomes" id="UP000663852">
    <property type="component" value="Unassembled WGS sequence"/>
</dbReference>
<protein>
    <submittedName>
        <fullName evidence="3">Uncharacterized protein</fullName>
    </submittedName>
</protein>
<keyword evidence="4" id="KW-1185">Reference proteome</keyword>
<evidence type="ECO:0000313" key="3">
    <source>
        <dbReference type="EMBL" id="CAF1474981.1"/>
    </source>
</evidence>
<dbReference type="PANTHER" id="PTHR44103">
    <property type="entry name" value="PROPROTEIN CONVERTASE P"/>
    <property type="match status" value="1"/>
</dbReference>
<dbReference type="InterPro" id="IPR028994">
    <property type="entry name" value="Integrin_alpha_N"/>
</dbReference>
<dbReference type="Pfam" id="PF13517">
    <property type="entry name" value="FG-GAP_3"/>
    <property type="match status" value="4"/>
</dbReference>
<gene>
    <name evidence="2" type="ORF">EDS130_LOCUS36786</name>
    <name evidence="3" type="ORF">XAT740_LOCUS38202</name>
</gene>
<dbReference type="Gene3D" id="2.130.10.130">
    <property type="entry name" value="Integrin alpha, N-terminal"/>
    <property type="match status" value="4"/>
</dbReference>
<dbReference type="Proteomes" id="UP000663828">
    <property type="component" value="Unassembled WGS sequence"/>
</dbReference>
<sequence>MTTNSLSQLTTQLNGIGEKGLNIKITWSAGTTTEFLDVYVSNENGQLKTSVYHKPVAEPYILLFLSEQLRHVHRNAIKDALFRQHQALSLLPDRSVDQIVYEQLHKKTLVLLSRREQQRDELITDYDTNEQQQIDQSKYWRNKNTAVQYTFQSGPLLTLKDKLNNLWKKTLCLVIVALNNNIMLFKGYGNGTFSLNQISSTGDNSCSRAIGFGYFNSNDLVDISVVNYGTNTLGVFVDSTYIGGERQSTYSTGSSSHPRDIFKDIFNWNWFFSPIGDVNNDNKQDIVIVNSGSNDVLTFLKYDLIVFHKQISYSTGKTSSPNSISIADFNNDHQLDSVVANQNSNNIGVFLGLVDGLFSNQTIYSTTLRAYPKSVNTADINKDQNMDVIVTCLWSSKIAVLLGFGNGTLSNQIYFSFPTDAGPTETAVGEFNNDGHLDIVVTLQFAREIAVLQGYSNGSFSPVTNYYLGIDSYPNALSIADLNNDSFLDIVIASNSEGRLYIFQGYGDGTFVDGITLSTGLNLLPRSLLIADLNKDKFWDIAVANSGSDNIQIFFGDVDGSFSDETILSTGSDSTPYAISISNFNNEKQLDIAVLNYGSNTLGILFGCNDKRFFDQITYSTGDFSQPYDIAIGDLNNDQYLDVLIVNLGTDNVGSFLGYAIEDFISVPSDSIGSSISQLTSLASGDWNNETKVDVVVTDNSTNTIKILFGSRYGTFSDETIYSTGNNSHPTSVVVSDLNNDHFLDIIETNSGTNNIGIFFGNANGTFQNQLTHFTGVDSQPNSVVILDFNNDTYLDIAVTNYGYTTIL</sequence>
<evidence type="ECO:0000256" key="1">
    <source>
        <dbReference type="ARBA" id="ARBA00022729"/>
    </source>
</evidence>
<dbReference type="SUPFAM" id="SSF69318">
    <property type="entry name" value="Integrin alpha N-terminal domain"/>
    <property type="match status" value="3"/>
</dbReference>
<proteinExistence type="predicted"/>
<evidence type="ECO:0000313" key="2">
    <source>
        <dbReference type="EMBL" id="CAF1411817.1"/>
    </source>
</evidence>
<dbReference type="AlphaFoldDB" id="A0A815RBQ4"/>
<name>A0A815RBQ4_ADIRI</name>
<comment type="caution">
    <text evidence="3">The sequence shown here is derived from an EMBL/GenBank/DDBJ whole genome shotgun (WGS) entry which is preliminary data.</text>
</comment>
<dbReference type="InterPro" id="IPR013517">
    <property type="entry name" value="FG-GAP"/>
</dbReference>
<dbReference type="EMBL" id="CAJNOJ010000348">
    <property type="protein sequence ID" value="CAF1411817.1"/>
    <property type="molecule type" value="Genomic_DNA"/>
</dbReference>
<keyword evidence="1" id="KW-0732">Signal</keyword>
<evidence type="ECO:0000313" key="4">
    <source>
        <dbReference type="Proteomes" id="UP000663828"/>
    </source>
</evidence>
<accession>A0A815RBQ4</accession>
<reference evidence="3" key="1">
    <citation type="submission" date="2021-02" db="EMBL/GenBank/DDBJ databases">
        <authorList>
            <person name="Nowell W R."/>
        </authorList>
    </citation>
    <scope>NUCLEOTIDE SEQUENCE</scope>
</reference>
<dbReference type="OrthoDB" id="10022113at2759"/>
<organism evidence="3 4">
    <name type="scientific">Adineta ricciae</name>
    <name type="common">Rotifer</name>
    <dbReference type="NCBI Taxonomy" id="249248"/>
    <lineage>
        <taxon>Eukaryota</taxon>
        <taxon>Metazoa</taxon>
        <taxon>Spiralia</taxon>
        <taxon>Gnathifera</taxon>
        <taxon>Rotifera</taxon>
        <taxon>Eurotatoria</taxon>
        <taxon>Bdelloidea</taxon>
        <taxon>Adinetida</taxon>
        <taxon>Adinetidae</taxon>
        <taxon>Adineta</taxon>
    </lineage>
</organism>
<dbReference type="PANTHER" id="PTHR44103:SF1">
    <property type="entry name" value="PROPROTEIN CONVERTASE P"/>
    <property type="match status" value="1"/>
</dbReference>